<gene>
    <name evidence="1" type="ORF">BDY19DRAFT_993361</name>
</gene>
<protein>
    <submittedName>
        <fullName evidence="1">Bicoid-interacting protein 3-domain-containing protein</fullName>
    </submittedName>
</protein>
<evidence type="ECO:0000313" key="1">
    <source>
        <dbReference type="EMBL" id="KAI0089135.1"/>
    </source>
</evidence>
<accession>A0ACB8U4F9</accession>
<name>A0ACB8U4F9_9APHY</name>
<comment type="caution">
    <text evidence="1">The sequence shown here is derived from an EMBL/GenBank/DDBJ whole genome shotgun (WGS) entry which is preliminary data.</text>
</comment>
<evidence type="ECO:0000313" key="2">
    <source>
        <dbReference type="Proteomes" id="UP001055072"/>
    </source>
</evidence>
<organism evidence="1 2">
    <name type="scientific">Irpex rosettiformis</name>
    <dbReference type="NCBI Taxonomy" id="378272"/>
    <lineage>
        <taxon>Eukaryota</taxon>
        <taxon>Fungi</taxon>
        <taxon>Dikarya</taxon>
        <taxon>Basidiomycota</taxon>
        <taxon>Agaricomycotina</taxon>
        <taxon>Agaricomycetes</taxon>
        <taxon>Polyporales</taxon>
        <taxon>Irpicaceae</taxon>
        <taxon>Irpex</taxon>
    </lineage>
</organism>
<keyword evidence="2" id="KW-1185">Reference proteome</keyword>
<dbReference type="Proteomes" id="UP001055072">
    <property type="component" value="Unassembled WGS sequence"/>
</dbReference>
<proteinExistence type="predicted"/>
<sequence>MTTNSSYYSKRPTTEDFRLELLPPSLFRDASVLDIGCNEGWITCQIAQSKGARKVVGVDIDDTLIRDAWKRRRTVWSTQKPSRTSTDDKDTASHDEPSRKKRKVERNTDLENTDGELEESGLDPEYFPSSCEHMFGPLPIPPKGAADTAFPHNVVFHTADWVTSDIPEDIEGYDVVVAFSVSKWIHLNGGDEGLMRFFRRVYAVLNRGGAFVFEPQEWDGYHKAKRMDPLLKEIGNRLQLRPENFERILTKMGFSSPEHLGRPGEGGFKRPIDLYRKPL</sequence>
<reference evidence="1" key="1">
    <citation type="journal article" date="2021" name="Environ. Microbiol.">
        <title>Gene family expansions and transcriptome signatures uncover fungal adaptations to wood decay.</title>
        <authorList>
            <person name="Hage H."/>
            <person name="Miyauchi S."/>
            <person name="Viragh M."/>
            <person name="Drula E."/>
            <person name="Min B."/>
            <person name="Chaduli D."/>
            <person name="Navarro D."/>
            <person name="Favel A."/>
            <person name="Norest M."/>
            <person name="Lesage-Meessen L."/>
            <person name="Balint B."/>
            <person name="Merenyi Z."/>
            <person name="de Eugenio L."/>
            <person name="Morin E."/>
            <person name="Martinez A.T."/>
            <person name="Baldrian P."/>
            <person name="Stursova M."/>
            <person name="Martinez M.J."/>
            <person name="Novotny C."/>
            <person name="Magnuson J.K."/>
            <person name="Spatafora J.W."/>
            <person name="Maurice S."/>
            <person name="Pangilinan J."/>
            <person name="Andreopoulos W."/>
            <person name="LaButti K."/>
            <person name="Hundley H."/>
            <person name="Na H."/>
            <person name="Kuo A."/>
            <person name="Barry K."/>
            <person name="Lipzen A."/>
            <person name="Henrissat B."/>
            <person name="Riley R."/>
            <person name="Ahrendt S."/>
            <person name="Nagy L.G."/>
            <person name="Grigoriev I.V."/>
            <person name="Martin F."/>
            <person name="Rosso M.N."/>
        </authorList>
    </citation>
    <scope>NUCLEOTIDE SEQUENCE</scope>
    <source>
        <strain evidence="1">CBS 384.51</strain>
    </source>
</reference>
<dbReference type="EMBL" id="MU274911">
    <property type="protein sequence ID" value="KAI0089135.1"/>
    <property type="molecule type" value="Genomic_DNA"/>
</dbReference>